<reference evidence="1 2" key="1">
    <citation type="submission" date="2018-08" db="EMBL/GenBank/DDBJ databases">
        <authorList>
            <person name="Lorentzen P. G. S. M."/>
        </authorList>
    </citation>
    <scope>NUCLEOTIDE SEQUENCE [LARGE SCALE GENOMIC DNA]</scope>
    <source>
        <strain evidence="1 2">CRBO_1381</strain>
    </source>
</reference>
<accession>A0AAQ2UT33</accession>
<dbReference type="AlphaFoldDB" id="A0AAQ2UT33"/>
<evidence type="ECO:0000313" key="1">
    <source>
        <dbReference type="EMBL" id="VDB98356.1"/>
    </source>
</evidence>
<dbReference type="InterPro" id="IPR016024">
    <property type="entry name" value="ARM-type_fold"/>
</dbReference>
<dbReference type="InterPro" id="IPR014825">
    <property type="entry name" value="DNA_alkylation"/>
</dbReference>
<protein>
    <submittedName>
        <fullName evidence="1">DNA alkylation repair protein</fullName>
    </submittedName>
</protein>
<dbReference type="PANTHER" id="PTHR34070">
    <property type="entry name" value="ARMADILLO-TYPE FOLD"/>
    <property type="match status" value="1"/>
</dbReference>
<dbReference type="Pfam" id="PF08713">
    <property type="entry name" value="DNA_alkylation"/>
    <property type="match status" value="1"/>
</dbReference>
<dbReference type="PANTHER" id="PTHR34070:SF1">
    <property type="entry name" value="DNA ALKYLATION REPAIR PROTEIN"/>
    <property type="match status" value="1"/>
</dbReference>
<dbReference type="EMBL" id="LR031358">
    <property type="protein sequence ID" value="VDB98356.1"/>
    <property type="molecule type" value="Genomic_DNA"/>
</dbReference>
<name>A0AAQ2UT33_OENOE</name>
<gene>
    <name evidence="1" type="ORF">OENI_1121</name>
</gene>
<dbReference type="SUPFAM" id="SSF48371">
    <property type="entry name" value="ARM repeat"/>
    <property type="match status" value="1"/>
</dbReference>
<organism evidence="1 2">
    <name type="scientific">Oenococcus oeni</name>
    <name type="common">Leuconostoc oenos</name>
    <dbReference type="NCBI Taxonomy" id="1247"/>
    <lineage>
        <taxon>Bacteria</taxon>
        <taxon>Bacillati</taxon>
        <taxon>Bacillota</taxon>
        <taxon>Bacilli</taxon>
        <taxon>Lactobacillales</taxon>
        <taxon>Lactobacillaceae</taxon>
        <taxon>Oenococcus</taxon>
    </lineage>
</organism>
<sequence>MQEIAEFRLTGTAEFKGPMTMYMKNKFSFIGLPAPARKQQSKGLIKASGKLTLEELLAAIDELYQQSEREYQYVAIDICFANIKRFSFVEIQVLVQYVTQKSWWDSVDAWRRVFGKYMQLHPGEKRQVFELFYKHSDFWMRAPLFCFSFLKKKY</sequence>
<dbReference type="Proteomes" id="UP000294726">
    <property type="component" value="Chromosome"/>
</dbReference>
<proteinExistence type="predicted"/>
<evidence type="ECO:0000313" key="2">
    <source>
        <dbReference type="Proteomes" id="UP000294726"/>
    </source>
</evidence>
<dbReference type="Gene3D" id="1.20.1660.10">
    <property type="entry name" value="Hypothetical protein (EF3068)"/>
    <property type="match status" value="1"/>
</dbReference>